<protein>
    <submittedName>
        <fullName evidence="2">Uncharacterized protein</fullName>
    </submittedName>
</protein>
<feature type="transmembrane region" description="Helical" evidence="1">
    <location>
        <begin position="82"/>
        <end position="102"/>
    </location>
</feature>
<dbReference type="RefSeq" id="WP_338346234.1">
    <property type="nucleotide sequence ID" value="NZ_CAUZLR010000006.1"/>
</dbReference>
<name>A0ABN9YW18_9LACO</name>
<keyword evidence="3" id="KW-1185">Reference proteome</keyword>
<feature type="transmembrane region" description="Helical" evidence="1">
    <location>
        <begin position="12"/>
        <end position="31"/>
    </location>
</feature>
<reference evidence="2 3" key="1">
    <citation type="submission" date="2023-10" db="EMBL/GenBank/DDBJ databases">
        <authorList>
            <person name="Botero Cardona J."/>
        </authorList>
    </citation>
    <scope>NUCLEOTIDE SEQUENCE [LARGE SCALE GENOMIC DNA]</scope>
    <source>
        <strain evidence="2 3">R-54839</strain>
    </source>
</reference>
<keyword evidence="1" id="KW-0472">Membrane</keyword>
<feature type="transmembrane region" description="Helical" evidence="1">
    <location>
        <begin position="43"/>
        <end position="61"/>
    </location>
</feature>
<evidence type="ECO:0000313" key="3">
    <source>
        <dbReference type="Proteomes" id="UP001314261"/>
    </source>
</evidence>
<evidence type="ECO:0000313" key="2">
    <source>
        <dbReference type="EMBL" id="CAK1242954.1"/>
    </source>
</evidence>
<accession>A0ABN9YW18</accession>
<keyword evidence="1" id="KW-0812">Transmembrane</keyword>
<dbReference type="EMBL" id="CAUZLR010000006">
    <property type="protein sequence ID" value="CAK1242954.1"/>
    <property type="molecule type" value="Genomic_DNA"/>
</dbReference>
<organism evidence="2 3">
    <name type="scientific">Fructobacillus fructosus</name>
    <dbReference type="NCBI Taxonomy" id="1631"/>
    <lineage>
        <taxon>Bacteria</taxon>
        <taxon>Bacillati</taxon>
        <taxon>Bacillota</taxon>
        <taxon>Bacilli</taxon>
        <taxon>Lactobacillales</taxon>
        <taxon>Lactobacillaceae</taxon>
        <taxon>Fructobacillus</taxon>
    </lineage>
</organism>
<dbReference type="Proteomes" id="UP001314261">
    <property type="component" value="Unassembled WGS sequence"/>
</dbReference>
<sequence>MTDKQIKTTTHIFGIINVILTPFVFMTMWNWYVTQLGAPHVGYLLSFGIVLLIDFVIYIPSSLNKLTYQDSHEAIEFRFKNAVGGTTMIVWTLVIGMLIHLFM</sequence>
<keyword evidence="1" id="KW-1133">Transmembrane helix</keyword>
<comment type="caution">
    <text evidence="2">The sequence shown here is derived from an EMBL/GenBank/DDBJ whole genome shotgun (WGS) entry which is preliminary data.</text>
</comment>
<gene>
    <name evidence="2" type="ORF">R54839_PPFHFPJH_00979</name>
</gene>
<proteinExistence type="predicted"/>
<evidence type="ECO:0000256" key="1">
    <source>
        <dbReference type="SAM" id="Phobius"/>
    </source>
</evidence>